<name>A0AAD8A2S9_DIPPU</name>
<feature type="non-terminal residue" evidence="1">
    <location>
        <position position="1"/>
    </location>
</feature>
<feature type="non-terminal residue" evidence="1">
    <location>
        <position position="156"/>
    </location>
</feature>
<proteinExistence type="predicted"/>
<protein>
    <submittedName>
        <fullName evidence="1">Uncharacterized protein</fullName>
    </submittedName>
</protein>
<accession>A0AAD8A2S9</accession>
<organism evidence="1 2">
    <name type="scientific">Diploptera punctata</name>
    <name type="common">Pacific beetle cockroach</name>
    <dbReference type="NCBI Taxonomy" id="6984"/>
    <lineage>
        <taxon>Eukaryota</taxon>
        <taxon>Metazoa</taxon>
        <taxon>Ecdysozoa</taxon>
        <taxon>Arthropoda</taxon>
        <taxon>Hexapoda</taxon>
        <taxon>Insecta</taxon>
        <taxon>Pterygota</taxon>
        <taxon>Neoptera</taxon>
        <taxon>Polyneoptera</taxon>
        <taxon>Dictyoptera</taxon>
        <taxon>Blattodea</taxon>
        <taxon>Blaberoidea</taxon>
        <taxon>Blaberidae</taxon>
        <taxon>Diplopterinae</taxon>
        <taxon>Diploptera</taxon>
    </lineage>
</organism>
<dbReference type="EMBL" id="JASPKZ010004222">
    <property type="protein sequence ID" value="KAJ9590378.1"/>
    <property type="molecule type" value="Genomic_DNA"/>
</dbReference>
<dbReference type="Proteomes" id="UP001233999">
    <property type="component" value="Unassembled WGS sequence"/>
</dbReference>
<reference evidence="1" key="2">
    <citation type="submission" date="2023-05" db="EMBL/GenBank/DDBJ databases">
        <authorList>
            <person name="Fouks B."/>
        </authorList>
    </citation>
    <scope>NUCLEOTIDE SEQUENCE</scope>
    <source>
        <strain evidence="1">Stay&amp;Tobe</strain>
        <tissue evidence="1">Testes</tissue>
    </source>
</reference>
<gene>
    <name evidence="1" type="ORF">L9F63_016592</name>
</gene>
<sequence length="156" mass="17961">KSCRTTELMEERLLGELEFIAESCTEELLPLFVHRWWSKDTCVYSDLYKITNKIGENGKHCLLASDVRLDFEIKISSVLTSNNQGNLRNTINSYPMHCPGAVATDVLLYGQMLDKQNKRLTTINELISNTNILFKNVRSQINTRYLKHNEVMAFVT</sequence>
<dbReference type="AlphaFoldDB" id="A0AAD8A2S9"/>
<evidence type="ECO:0000313" key="2">
    <source>
        <dbReference type="Proteomes" id="UP001233999"/>
    </source>
</evidence>
<reference evidence="1" key="1">
    <citation type="journal article" date="2023" name="IScience">
        <title>Live-bearing cockroach genome reveals convergent evolutionary mechanisms linked to viviparity in insects and beyond.</title>
        <authorList>
            <person name="Fouks B."/>
            <person name="Harrison M.C."/>
            <person name="Mikhailova A.A."/>
            <person name="Marchal E."/>
            <person name="English S."/>
            <person name="Carruthers M."/>
            <person name="Jennings E.C."/>
            <person name="Chiamaka E.L."/>
            <person name="Frigard R.A."/>
            <person name="Pippel M."/>
            <person name="Attardo G.M."/>
            <person name="Benoit J.B."/>
            <person name="Bornberg-Bauer E."/>
            <person name="Tobe S.S."/>
        </authorList>
    </citation>
    <scope>NUCLEOTIDE SEQUENCE</scope>
    <source>
        <strain evidence="1">Stay&amp;Tobe</strain>
    </source>
</reference>
<comment type="caution">
    <text evidence="1">The sequence shown here is derived from an EMBL/GenBank/DDBJ whole genome shotgun (WGS) entry which is preliminary data.</text>
</comment>
<keyword evidence="2" id="KW-1185">Reference proteome</keyword>
<evidence type="ECO:0000313" key="1">
    <source>
        <dbReference type="EMBL" id="KAJ9590378.1"/>
    </source>
</evidence>